<reference evidence="1" key="1">
    <citation type="journal article" date="2023" name="Mol. Biol. Evol.">
        <title>Third-Generation Sequencing Reveals the Adaptive Role of the Epigenome in Three Deep-Sea Polychaetes.</title>
        <authorList>
            <person name="Perez M."/>
            <person name="Aroh O."/>
            <person name="Sun Y."/>
            <person name="Lan Y."/>
            <person name="Juniper S.K."/>
            <person name="Young C.R."/>
            <person name="Angers B."/>
            <person name="Qian P.Y."/>
        </authorList>
    </citation>
    <scope>NUCLEOTIDE SEQUENCE</scope>
    <source>
        <strain evidence="1">P08H-3</strain>
    </source>
</reference>
<dbReference type="Proteomes" id="UP001208570">
    <property type="component" value="Unassembled WGS sequence"/>
</dbReference>
<evidence type="ECO:0000313" key="1">
    <source>
        <dbReference type="EMBL" id="KAK2163860.1"/>
    </source>
</evidence>
<gene>
    <name evidence="1" type="ORF">LSH36_73g05025</name>
</gene>
<name>A0AAD9K4L5_9ANNE</name>
<sequence>MIGNPLLCQINSNIRYVFDTLLEMPHVVLLTIDGVSRNHSVMISQTCRLFGASLVQRVDDGWNETYLVTSDADIWPLNEGTLRGYLDLTEGAEILHGNIGTITVAGNKVPHIPLSYIGMKTKTWRDVMTRSGMIEMPKSPEKIIDYFFDVFGNESLVTVTHGGVGWYMDQCMISLRINQWMSRQANAIEKIQSQYGLFRKERIDARRVWNTSTIQDKLDAHLPYFGFEADVWSMIHPLVRLITNTATMDIGFRCISEKGFKNKVAICFVILRTALDNETNILVWRKDRLHKISGKGTICQYGEIKTGQRYALLSSSLFDDRSLNYLFNLPLSALAWKRMGYHCLILMIGNPFLCQVNSNIRYVFDTLLEMPHVVLLTMDGVSRNHSVMISQTCRLFGASLIQQVDDDWNETYLVTSDSDIWPLSEGIFRGFFDLSEGAEILHGDIGNINVTDVIVTHIPLCYVGMKIKTWIDVMTQSGMIKMPKSPDEIVDYFFDAFGDEALVEVTHGRKGWFMDQFMISLRIHQWISRQMNVSQKIKHYYGYFLTERIESTRKWNTTTIQDKIDAHLPISDYKTDIWRSVRPLIRLIYPDTTVVEWCDSYVDAFNNKSDCQQNT</sequence>
<protein>
    <submittedName>
        <fullName evidence="1">Uncharacterized protein</fullName>
    </submittedName>
</protein>
<accession>A0AAD9K4L5</accession>
<proteinExistence type="predicted"/>
<keyword evidence="2" id="KW-1185">Reference proteome</keyword>
<organism evidence="1 2">
    <name type="scientific">Paralvinella palmiformis</name>
    <dbReference type="NCBI Taxonomy" id="53620"/>
    <lineage>
        <taxon>Eukaryota</taxon>
        <taxon>Metazoa</taxon>
        <taxon>Spiralia</taxon>
        <taxon>Lophotrochozoa</taxon>
        <taxon>Annelida</taxon>
        <taxon>Polychaeta</taxon>
        <taxon>Sedentaria</taxon>
        <taxon>Canalipalpata</taxon>
        <taxon>Terebellida</taxon>
        <taxon>Terebelliformia</taxon>
        <taxon>Alvinellidae</taxon>
        <taxon>Paralvinella</taxon>
    </lineage>
</organism>
<dbReference type="AlphaFoldDB" id="A0AAD9K4L5"/>
<comment type="caution">
    <text evidence="1">The sequence shown here is derived from an EMBL/GenBank/DDBJ whole genome shotgun (WGS) entry which is preliminary data.</text>
</comment>
<evidence type="ECO:0000313" key="2">
    <source>
        <dbReference type="Proteomes" id="UP001208570"/>
    </source>
</evidence>
<dbReference type="EMBL" id="JAODUP010000073">
    <property type="protein sequence ID" value="KAK2163860.1"/>
    <property type="molecule type" value="Genomic_DNA"/>
</dbReference>